<dbReference type="Pfam" id="PF00501">
    <property type="entry name" value="AMP-binding"/>
    <property type="match status" value="1"/>
</dbReference>
<dbReference type="RefSeq" id="WP_425310089.1">
    <property type="nucleotide sequence ID" value="NZ_CP154795.1"/>
</dbReference>
<evidence type="ECO:0000256" key="1">
    <source>
        <dbReference type="ARBA" id="ARBA00022450"/>
    </source>
</evidence>
<dbReference type="InterPro" id="IPR009081">
    <property type="entry name" value="PP-bd_ACP"/>
</dbReference>
<name>A0ABZ3FRD9_9ACTN</name>
<dbReference type="InterPro" id="IPR010071">
    <property type="entry name" value="AA_adenyl_dom"/>
</dbReference>
<evidence type="ECO:0000313" key="6">
    <source>
        <dbReference type="EMBL" id="XAN08662.1"/>
    </source>
</evidence>
<feature type="transmembrane region" description="Helical" evidence="4">
    <location>
        <begin position="855"/>
        <end position="881"/>
    </location>
</feature>
<keyword evidence="7" id="KW-1185">Reference proteome</keyword>
<accession>A0ABZ3FRD9</accession>
<dbReference type="NCBIfam" id="TIGR01733">
    <property type="entry name" value="AA-adenyl-dom"/>
    <property type="match status" value="1"/>
</dbReference>
<protein>
    <submittedName>
        <fullName evidence="6">Pls/PosA family non-ribosomal peptide synthetase</fullName>
    </submittedName>
</protein>
<keyword evidence="4" id="KW-0812">Transmembrane</keyword>
<reference evidence="6 7" key="1">
    <citation type="submission" date="2024-04" db="EMBL/GenBank/DDBJ databases">
        <title>Isolation of an actinomycete strain from pig manure.</title>
        <authorList>
            <person name="Gong T."/>
            <person name="Yu Z."/>
            <person name="An M."/>
            <person name="Wei C."/>
            <person name="Yang W."/>
            <person name="Liu L."/>
        </authorList>
    </citation>
    <scope>NUCLEOTIDE SEQUENCE [LARGE SCALE GENOMIC DNA]</scope>
    <source>
        <strain evidence="6 7">ZF39</strain>
    </source>
</reference>
<dbReference type="PROSITE" id="PS00012">
    <property type="entry name" value="PHOSPHOPANTETHEINE"/>
    <property type="match status" value="1"/>
</dbReference>
<dbReference type="EMBL" id="CP154795">
    <property type="protein sequence ID" value="XAN08662.1"/>
    <property type="molecule type" value="Genomic_DNA"/>
</dbReference>
<keyword evidence="1" id="KW-0596">Phosphopantetheine</keyword>
<feature type="domain" description="Carrier" evidence="5">
    <location>
        <begin position="508"/>
        <end position="589"/>
    </location>
</feature>
<dbReference type="Pfam" id="PF13193">
    <property type="entry name" value="AMP-binding_C"/>
    <property type="match status" value="1"/>
</dbReference>
<evidence type="ECO:0000259" key="5">
    <source>
        <dbReference type="PROSITE" id="PS50075"/>
    </source>
</evidence>
<dbReference type="PROSITE" id="PS50075">
    <property type="entry name" value="CARRIER"/>
    <property type="match status" value="1"/>
</dbReference>
<dbReference type="Gene3D" id="2.160.10.10">
    <property type="entry name" value="Hexapeptide repeat proteins"/>
    <property type="match status" value="3"/>
</dbReference>
<feature type="region of interest" description="Disordered" evidence="3">
    <location>
        <begin position="485"/>
        <end position="506"/>
    </location>
</feature>
<dbReference type="InterPro" id="IPR036736">
    <property type="entry name" value="ACP-like_sf"/>
</dbReference>
<dbReference type="InterPro" id="IPR025110">
    <property type="entry name" value="AMP-bd_C"/>
</dbReference>
<dbReference type="Gene3D" id="3.40.50.12780">
    <property type="entry name" value="N-terminal domain of ligase-like"/>
    <property type="match status" value="1"/>
</dbReference>
<sequence length="1324" mass="142438">MTELRLHHYFEFSAAKTPDAIALECDRHALTYRQLDERANQVAHYLAAEYGIRPGDRVGIMIERSVPMYAVLLGIQKAGATFVPIDPSAPVDRVAFIASDSDLSLIVTTTSLAEACAEAETAVMLTDAEASELANCPTWRPELPLEGDPLCYIIYTSGSTGRPKGVEIAQSSIANFIDVVPEIYGVTPSERVYQGMTISFDFSIEEIWPTWAVGATLVAGPTDGRRIGSGLADFLEDSAITMIYCVPTVLSTLDRLIPSIRTVNVGGEACPQELVERWGPGRRILNTYGPTEATVTCIWAELYPGKPVTIGRPLPTYTAVLLDESLQPVPHGEIGEICVGGPGVARGYVNRPDLTAERFVPDPTGMTDGRIYRTGDLGRYTAHGEIEYRGRADSEVKVRGHRVDLQEIEGVLLADEQVGNAVVTLRKDPEIGDELAAYLLLADRNAAIEPLRSRLHTSLRRRLPPYMVPDYLEVVPTIPMLPSGKADRKALPEPTSGRLIGGDGAYAPPTTETERNLCEAYAQTLRLPVDSLSVEANLFDDLGGHSLVAATLVSQLRRSALTGTGELSILDLYAHPTVRSLAAHLDAAAGENQDVVAEPTEPEVRRRPVFGQVAGFGFAQLLGIYAVVLLALLPLGVLYDVHDGEPNWVMAQQLALTLPVTYIAARWLLPLLISTGLGRGLRPGVYRLYGLTHLRVWLVHRAMTLSPLGRLAGSPWAEHYLRLAGARVGHACHIGTAQIPLPGLVRLGDNATIGYAAHLRGYEITGGRLHLGLVEVADGAVVGANCVLQGPCSMGANTVLAGQSLLDAGQSVPAGETWSGSVATPRAGHGDPVVDLMTSCDQAPTTWPREVLPRFALGVLCFELLPLMAMLPVLIGVWWALLQLGQLPALIVTALSGPVFVVSVCALILFFRRWALLETPVGVHHLRSQLGTDKWFGDKLLELSLELTNPLYGSLYTPGWLRLLGARVGRHAEIATIANIDPDLLTLQDGSFVADMASVGPASYANGHVAFRRTEVGRRAFVGNASFIPSGTHLGDGSLIGVQSVPPTSGVGPGTSWLGSPSIFLPARELYEEYTEDTTFRPPAAKVTSRYVIEAVRAVLPPTLLALSTFGTLWVLSVLARLLPLWAMALAAPAIALGFSLVVVLVVAIIKWTVVGRYRPRVEPLWSGFVRRTEFVTGVYEGAAVPVLLNALEGTPMLGPVLRLFGVRVGRRVLLGTTYLTEFDLVHIGNDVTVGSEASLQTHLFEDRVMKMGTIELESDASIGSRAVVLYSTTVGEGAALAPLSLVMKGESLPARTRWAGVPSRIARRALPTLPRVPVASSQE</sequence>
<feature type="transmembrane region" description="Helical" evidence="4">
    <location>
        <begin position="613"/>
        <end position="633"/>
    </location>
</feature>
<dbReference type="InterPro" id="IPR020845">
    <property type="entry name" value="AMP-binding_CS"/>
</dbReference>
<evidence type="ECO:0000256" key="4">
    <source>
        <dbReference type="SAM" id="Phobius"/>
    </source>
</evidence>
<dbReference type="PANTHER" id="PTHR45527:SF1">
    <property type="entry name" value="FATTY ACID SYNTHASE"/>
    <property type="match status" value="1"/>
</dbReference>
<dbReference type="InterPro" id="IPR020806">
    <property type="entry name" value="PKS_PP-bd"/>
</dbReference>
<dbReference type="SMART" id="SM00823">
    <property type="entry name" value="PKS_PP"/>
    <property type="match status" value="1"/>
</dbReference>
<dbReference type="InterPro" id="IPR045851">
    <property type="entry name" value="AMP-bd_C_sf"/>
</dbReference>
<dbReference type="Pfam" id="PF00550">
    <property type="entry name" value="PP-binding"/>
    <property type="match status" value="1"/>
</dbReference>
<keyword evidence="4" id="KW-1133">Transmembrane helix</keyword>
<dbReference type="NCBIfam" id="TIGR02353">
    <property type="entry name" value="NRPS_term_dom"/>
    <property type="match status" value="1"/>
</dbReference>
<gene>
    <name evidence="6" type="ORF">AADG42_15565</name>
</gene>
<evidence type="ECO:0000313" key="7">
    <source>
        <dbReference type="Proteomes" id="UP001442841"/>
    </source>
</evidence>
<dbReference type="Gene3D" id="1.10.1200.10">
    <property type="entry name" value="ACP-like"/>
    <property type="match status" value="1"/>
</dbReference>
<dbReference type="SUPFAM" id="SSF47336">
    <property type="entry name" value="ACP-like"/>
    <property type="match status" value="1"/>
</dbReference>
<feature type="transmembrane region" description="Helical" evidence="4">
    <location>
        <begin position="1125"/>
        <end position="1150"/>
    </location>
</feature>
<keyword evidence="2" id="KW-0597">Phosphoprotein</keyword>
<dbReference type="Gene3D" id="3.30.300.30">
    <property type="match status" value="1"/>
</dbReference>
<dbReference type="InterPro" id="IPR000873">
    <property type="entry name" value="AMP-dep_synth/lig_dom"/>
</dbReference>
<feature type="transmembrane region" description="Helical" evidence="4">
    <location>
        <begin position="887"/>
        <end position="911"/>
    </location>
</feature>
<dbReference type="PROSITE" id="PS00455">
    <property type="entry name" value="AMP_BINDING"/>
    <property type="match status" value="1"/>
</dbReference>
<evidence type="ECO:0000256" key="2">
    <source>
        <dbReference type="ARBA" id="ARBA00022553"/>
    </source>
</evidence>
<proteinExistence type="predicted"/>
<dbReference type="InterPro" id="IPR042099">
    <property type="entry name" value="ANL_N_sf"/>
</dbReference>
<dbReference type="SUPFAM" id="SSF56801">
    <property type="entry name" value="Acetyl-CoA synthetase-like"/>
    <property type="match status" value="1"/>
</dbReference>
<organism evidence="6 7">
    <name type="scientific">Ammonicoccus fulvus</name>
    <dbReference type="NCBI Taxonomy" id="3138240"/>
    <lineage>
        <taxon>Bacteria</taxon>
        <taxon>Bacillati</taxon>
        <taxon>Actinomycetota</taxon>
        <taxon>Actinomycetes</taxon>
        <taxon>Propionibacteriales</taxon>
        <taxon>Propionibacteriaceae</taxon>
        <taxon>Ammonicoccus</taxon>
    </lineage>
</organism>
<dbReference type="Proteomes" id="UP001442841">
    <property type="component" value="Chromosome"/>
</dbReference>
<evidence type="ECO:0000256" key="3">
    <source>
        <dbReference type="SAM" id="MobiDB-lite"/>
    </source>
</evidence>
<dbReference type="InterPro" id="IPR011004">
    <property type="entry name" value="Trimer_LpxA-like_sf"/>
</dbReference>
<dbReference type="InterPro" id="IPR006162">
    <property type="entry name" value="Ppantetheine_attach_site"/>
</dbReference>
<keyword evidence="4" id="KW-0472">Membrane</keyword>
<dbReference type="PANTHER" id="PTHR45527">
    <property type="entry name" value="NONRIBOSOMAL PEPTIDE SYNTHETASE"/>
    <property type="match status" value="1"/>
</dbReference>
<feature type="transmembrane region" description="Helical" evidence="4">
    <location>
        <begin position="1099"/>
        <end position="1119"/>
    </location>
</feature>
<dbReference type="InterPro" id="IPR012728">
    <property type="entry name" value="Pls/PosA_C"/>
</dbReference>
<dbReference type="CDD" id="cd05930">
    <property type="entry name" value="A_NRPS"/>
    <property type="match status" value="1"/>
</dbReference>
<dbReference type="SUPFAM" id="SSF51161">
    <property type="entry name" value="Trimeric LpxA-like enzymes"/>
    <property type="match status" value="3"/>
</dbReference>